<protein>
    <recommendedName>
        <fullName evidence="11">Formamidopyrimidine-DNA glycosylase catalytic domain-containing protein</fullName>
    </recommendedName>
</protein>
<dbReference type="Gene3D" id="3.20.190.10">
    <property type="entry name" value="MutM-like, N-terminal"/>
    <property type="match status" value="1"/>
</dbReference>
<keyword evidence="6" id="KW-0234">DNA repair</keyword>
<evidence type="ECO:0000259" key="11">
    <source>
        <dbReference type="PROSITE" id="PS51068"/>
    </source>
</evidence>
<evidence type="ECO:0000256" key="5">
    <source>
        <dbReference type="ARBA" id="ARBA00023125"/>
    </source>
</evidence>
<evidence type="ECO:0000313" key="13">
    <source>
        <dbReference type="Proteomes" id="UP000013827"/>
    </source>
</evidence>
<evidence type="ECO:0000256" key="4">
    <source>
        <dbReference type="ARBA" id="ARBA00022801"/>
    </source>
</evidence>
<dbReference type="PANTHER" id="PTHR22993">
    <property type="entry name" value="FORMAMIDOPYRIMIDINE-DNA GLYCOSYLASE"/>
    <property type="match status" value="1"/>
</dbReference>
<evidence type="ECO:0000256" key="6">
    <source>
        <dbReference type="ARBA" id="ARBA00023204"/>
    </source>
</evidence>
<reference evidence="13" key="1">
    <citation type="journal article" date="2013" name="Nature">
        <title>Pan genome of the phytoplankton Emiliania underpins its global distribution.</title>
        <authorList>
            <person name="Read B.A."/>
            <person name="Kegel J."/>
            <person name="Klute M.J."/>
            <person name="Kuo A."/>
            <person name="Lefebvre S.C."/>
            <person name="Maumus F."/>
            <person name="Mayer C."/>
            <person name="Miller J."/>
            <person name="Monier A."/>
            <person name="Salamov A."/>
            <person name="Young J."/>
            <person name="Aguilar M."/>
            <person name="Claverie J.M."/>
            <person name="Frickenhaus S."/>
            <person name="Gonzalez K."/>
            <person name="Herman E.K."/>
            <person name="Lin Y.C."/>
            <person name="Napier J."/>
            <person name="Ogata H."/>
            <person name="Sarno A.F."/>
            <person name="Shmutz J."/>
            <person name="Schroeder D."/>
            <person name="de Vargas C."/>
            <person name="Verret F."/>
            <person name="von Dassow P."/>
            <person name="Valentin K."/>
            <person name="Van de Peer Y."/>
            <person name="Wheeler G."/>
            <person name="Dacks J.B."/>
            <person name="Delwiche C.F."/>
            <person name="Dyhrman S.T."/>
            <person name="Glockner G."/>
            <person name="John U."/>
            <person name="Richards T."/>
            <person name="Worden A.Z."/>
            <person name="Zhang X."/>
            <person name="Grigoriev I.V."/>
            <person name="Allen A.E."/>
            <person name="Bidle K."/>
            <person name="Borodovsky M."/>
            <person name="Bowler C."/>
            <person name="Brownlee C."/>
            <person name="Cock J.M."/>
            <person name="Elias M."/>
            <person name="Gladyshev V.N."/>
            <person name="Groth M."/>
            <person name="Guda C."/>
            <person name="Hadaegh A."/>
            <person name="Iglesias-Rodriguez M.D."/>
            <person name="Jenkins J."/>
            <person name="Jones B.M."/>
            <person name="Lawson T."/>
            <person name="Leese F."/>
            <person name="Lindquist E."/>
            <person name="Lobanov A."/>
            <person name="Lomsadze A."/>
            <person name="Malik S.B."/>
            <person name="Marsh M.E."/>
            <person name="Mackinder L."/>
            <person name="Mock T."/>
            <person name="Mueller-Roeber B."/>
            <person name="Pagarete A."/>
            <person name="Parker M."/>
            <person name="Probert I."/>
            <person name="Quesneville H."/>
            <person name="Raines C."/>
            <person name="Rensing S.A."/>
            <person name="Riano-Pachon D.M."/>
            <person name="Richier S."/>
            <person name="Rokitta S."/>
            <person name="Shiraiwa Y."/>
            <person name="Soanes D.M."/>
            <person name="van der Giezen M."/>
            <person name="Wahlund T.M."/>
            <person name="Williams B."/>
            <person name="Wilson W."/>
            <person name="Wolfe G."/>
            <person name="Wurch L.L."/>
        </authorList>
    </citation>
    <scope>NUCLEOTIDE SEQUENCE</scope>
</reference>
<comment type="catalytic activity">
    <reaction evidence="1">
        <text>Hydrolysis of DNA containing ring-opened 7-methylguanine residues, releasing 2,6-diamino-4-hydroxy-5-(N-methyl)formamidopyrimidine.</text>
        <dbReference type="EC" id="3.2.2.23"/>
    </reaction>
</comment>
<dbReference type="InterPro" id="IPR015886">
    <property type="entry name" value="H2TH_FPG"/>
</dbReference>
<evidence type="ECO:0000256" key="2">
    <source>
        <dbReference type="ARBA" id="ARBA00009409"/>
    </source>
</evidence>
<dbReference type="EnsemblProtists" id="EOD23911">
    <property type="protein sequence ID" value="EOD23911"/>
    <property type="gene ID" value="EMIHUDRAFT_450608"/>
</dbReference>
<evidence type="ECO:0000256" key="8">
    <source>
        <dbReference type="ARBA" id="ARBA00023268"/>
    </source>
</evidence>
<dbReference type="GO" id="GO:0006284">
    <property type="term" value="P:base-excision repair"/>
    <property type="evidence" value="ECO:0007669"/>
    <property type="project" value="InterPro"/>
</dbReference>
<dbReference type="HOGENOM" id="CLU_038423_0_2_1"/>
<dbReference type="GO" id="GO:0016829">
    <property type="term" value="F:lyase activity"/>
    <property type="evidence" value="ECO:0007669"/>
    <property type="project" value="UniProtKB-KW"/>
</dbReference>
<evidence type="ECO:0000256" key="7">
    <source>
        <dbReference type="ARBA" id="ARBA00023239"/>
    </source>
</evidence>
<dbReference type="SUPFAM" id="SSF46946">
    <property type="entry name" value="S13-like H2TH domain"/>
    <property type="match status" value="1"/>
</dbReference>
<keyword evidence="13" id="KW-1185">Reference proteome</keyword>
<dbReference type="InterPro" id="IPR010979">
    <property type="entry name" value="Ribosomal_uS13-like_H2TH"/>
</dbReference>
<dbReference type="GeneID" id="17269456"/>
<dbReference type="Pfam" id="PF06831">
    <property type="entry name" value="H2TH"/>
    <property type="match status" value="1"/>
</dbReference>
<comment type="similarity">
    <text evidence="2">Belongs to the FPG family.</text>
</comment>
<dbReference type="Gene3D" id="1.10.8.50">
    <property type="match status" value="1"/>
</dbReference>
<keyword evidence="9" id="KW-0326">Glycosidase</keyword>
<keyword evidence="5" id="KW-0238">DNA-binding</keyword>
<dbReference type="SUPFAM" id="SSF81624">
    <property type="entry name" value="N-terminal domain of MutM-like DNA repair proteins"/>
    <property type="match status" value="1"/>
</dbReference>
<keyword evidence="4" id="KW-0378">Hydrolase</keyword>
<dbReference type="Proteomes" id="UP000013827">
    <property type="component" value="Unassembled WGS sequence"/>
</dbReference>
<dbReference type="GO" id="GO:0005634">
    <property type="term" value="C:nucleus"/>
    <property type="evidence" value="ECO:0007669"/>
    <property type="project" value="TreeGrafter"/>
</dbReference>
<sequence>MPELPEVEAQRSTIEAATLGRRIATLIAVEQGGGPREGQFDDKVIAEEVTPDVLAITLQDRWVLGVRRRGKQLWLELGESKGGACCACLLIHMGMTGAVIVQGVAAPVYKSFAVDETAWPPRFTKLELLMADAAGVSAPCVRLAFTDPRRFGRVLLRGADPFSRPPLSALAADPVTDPPSAEAFASVLRRVRAPIKAALLDQGRVVCGVGNWVADEVLYQAGVLPAAPCESLSEEQLAAIHAQVLAVCTAACGRLERGCDFPGQTSGSMASPLGRIHFDTVGGRTTAFVPARQVKGQAAGKAGGEAKGKAGGRKGGKDKGKGKAGGRAKRGTAEGAPPDSGEAACGGAAASGGAGSAAILAGGWATLTGLASRADLNGAQAQVLKRCTGKATAGRWKVKAHSQRPGPLRLAVWAATLDESC</sequence>
<reference evidence="12" key="2">
    <citation type="submission" date="2024-10" db="UniProtKB">
        <authorList>
            <consortium name="EnsemblProtists"/>
        </authorList>
    </citation>
    <scope>IDENTIFICATION</scope>
</reference>
<dbReference type="AlphaFoldDB" id="A0A0D3JK76"/>
<organism evidence="12 13">
    <name type="scientific">Emiliania huxleyi (strain CCMP1516)</name>
    <dbReference type="NCBI Taxonomy" id="280463"/>
    <lineage>
        <taxon>Eukaryota</taxon>
        <taxon>Haptista</taxon>
        <taxon>Haptophyta</taxon>
        <taxon>Prymnesiophyceae</taxon>
        <taxon>Isochrysidales</taxon>
        <taxon>Noelaerhabdaceae</taxon>
        <taxon>Emiliania</taxon>
    </lineage>
</organism>
<dbReference type="GO" id="GO:0008270">
    <property type="term" value="F:zinc ion binding"/>
    <property type="evidence" value="ECO:0007669"/>
    <property type="project" value="InterPro"/>
</dbReference>
<accession>A0A0D3JK76</accession>
<dbReference type="GO" id="GO:0008534">
    <property type="term" value="F:oxidized purine nucleobase lesion DNA N-glycosylase activity"/>
    <property type="evidence" value="ECO:0007669"/>
    <property type="project" value="UniProtKB-EC"/>
</dbReference>
<dbReference type="STRING" id="2903.R1ELS3"/>
<name>A0A0D3JK76_EMIH1</name>
<dbReference type="GO" id="GO:0003906">
    <property type="term" value="F:DNA-(apurinic or apyrimidinic site) endonuclease activity"/>
    <property type="evidence" value="ECO:0007669"/>
    <property type="project" value="InterPro"/>
</dbReference>
<evidence type="ECO:0000313" key="12">
    <source>
        <dbReference type="EnsemblProtists" id="EOD23911"/>
    </source>
</evidence>
<feature type="domain" description="Formamidopyrimidine-DNA glycosylase catalytic" evidence="11">
    <location>
        <begin position="2"/>
        <end position="152"/>
    </location>
</feature>
<dbReference type="InterPro" id="IPR035937">
    <property type="entry name" value="FPG_N"/>
</dbReference>
<dbReference type="eggNOG" id="ENOG502QVDB">
    <property type="taxonomic scope" value="Eukaryota"/>
</dbReference>
<evidence type="ECO:0000256" key="10">
    <source>
        <dbReference type="SAM" id="MobiDB-lite"/>
    </source>
</evidence>
<dbReference type="SMART" id="SM00898">
    <property type="entry name" value="Fapy_DNA_glyco"/>
    <property type="match status" value="1"/>
</dbReference>
<dbReference type="PROSITE" id="PS51068">
    <property type="entry name" value="FPG_CAT"/>
    <property type="match status" value="1"/>
</dbReference>
<feature type="region of interest" description="Disordered" evidence="10">
    <location>
        <begin position="293"/>
        <end position="342"/>
    </location>
</feature>
<proteinExistence type="inferred from homology"/>
<keyword evidence="7" id="KW-0456">Lyase</keyword>
<dbReference type="KEGG" id="ehx:EMIHUDRAFT_450608"/>
<evidence type="ECO:0000256" key="9">
    <source>
        <dbReference type="ARBA" id="ARBA00023295"/>
    </source>
</evidence>
<dbReference type="PANTHER" id="PTHR22993:SF9">
    <property type="entry name" value="FORMAMIDOPYRIMIDINE-DNA GLYCOSYLASE"/>
    <property type="match status" value="1"/>
</dbReference>
<dbReference type="PaxDb" id="2903-EOD23911"/>
<feature type="compositionally biased region" description="Low complexity" evidence="10">
    <location>
        <begin position="333"/>
        <end position="342"/>
    </location>
</feature>
<dbReference type="RefSeq" id="XP_005776340.1">
    <property type="nucleotide sequence ID" value="XM_005776283.1"/>
</dbReference>
<dbReference type="Pfam" id="PF01149">
    <property type="entry name" value="Fapy_DNA_glyco"/>
    <property type="match status" value="1"/>
</dbReference>
<keyword evidence="8" id="KW-0511">Multifunctional enzyme</keyword>
<dbReference type="OMA" id="HARESTC"/>
<evidence type="ECO:0000256" key="3">
    <source>
        <dbReference type="ARBA" id="ARBA00022763"/>
    </source>
</evidence>
<dbReference type="SMART" id="SM01232">
    <property type="entry name" value="H2TH"/>
    <property type="match status" value="1"/>
</dbReference>
<keyword evidence="3" id="KW-0227">DNA damage</keyword>
<evidence type="ECO:0000256" key="1">
    <source>
        <dbReference type="ARBA" id="ARBA00001668"/>
    </source>
</evidence>
<dbReference type="GO" id="GO:0003684">
    <property type="term" value="F:damaged DNA binding"/>
    <property type="evidence" value="ECO:0007669"/>
    <property type="project" value="InterPro"/>
</dbReference>
<dbReference type="InterPro" id="IPR012319">
    <property type="entry name" value="FPG_cat"/>
</dbReference>